<sequence>RLYAADMGGQIFRFDIDNDDGGLLSGSITGGRIANLSGTGTASARRFYYPPDVALVANKGKAPYLAMAITSGYRAHPNDLDIHDRIYVIRDNNIYNTPTTYTTVVESDLYNATLNLAGGDGDDIENAAAETALDDAEGWYIELDDGTGSNTWVGEKGLAEVLILEGVVIATTFTPINDTALTDSCKPQSGTGKVFFVDLFDASAAFPSDNDSRTDRFKVLSKGGIPPSPNVIIPKDGEPTLCIGTECESAELSKGVRKTLWYEVEK</sequence>
<accession>A0A3B0WBI3</accession>
<reference evidence="1" key="1">
    <citation type="submission" date="2018-06" db="EMBL/GenBank/DDBJ databases">
        <authorList>
            <person name="Zhirakovskaya E."/>
        </authorList>
    </citation>
    <scope>NUCLEOTIDE SEQUENCE</scope>
</reference>
<evidence type="ECO:0000313" key="1">
    <source>
        <dbReference type="EMBL" id="VAW53285.1"/>
    </source>
</evidence>
<dbReference type="AlphaFoldDB" id="A0A3B0WBI3"/>
<proteinExistence type="predicted"/>
<organism evidence="1">
    <name type="scientific">hydrothermal vent metagenome</name>
    <dbReference type="NCBI Taxonomy" id="652676"/>
    <lineage>
        <taxon>unclassified sequences</taxon>
        <taxon>metagenomes</taxon>
        <taxon>ecological metagenomes</taxon>
    </lineage>
</organism>
<protein>
    <submittedName>
        <fullName evidence="1">Type IV fimbrial biogenesis protein PilY1</fullName>
    </submittedName>
</protein>
<gene>
    <name evidence="1" type="ORF">MNBD_GAMMA05-280</name>
</gene>
<dbReference type="EMBL" id="UOFE01000034">
    <property type="protein sequence ID" value="VAW53285.1"/>
    <property type="molecule type" value="Genomic_DNA"/>
</dbReference>
<feature type="non-terminal residue" evidence="1">
    <location>
        <position position="1"/>
    </location>
</feature>
<name>A0A3B0WBI3_9ZZZZ</name>